<feature type="non-terminal residue" evidence="1">
    <location>
        <position position="1"/>
    </location>
</feature>
<protein>
    <submittedName>
        <fullName evidence="1">Uncharacterized protein</fullName>
    </submittedName>
</protein>
<accession>A0ABQ9W2J5</accession>
<feature type="non-terminal residue" evidence="1">
    <location>
        <position position="73"/>
    </location>
</feature>
<proteinExistence type="predicted"/>
<organism evidence="1 2">
    <name type="scientific">Saguinus oedipus</name>
    <name type="common">Cotton-top tamarin</name>
    <name type="synonym">Oedipomidas oedipus</name>
    <dbReference type="NCBI Taxonomy" id="9490"/>
    <lineage>
        <taxon>Eukaryota</taxon>
        <taxon>Metazoa</taxon>
        <taxon>Chordata</taxon>
        <taxon>Craniata</taxon>
        <taxon>Vertebrata</taxon>
        <taxon>Euteleostomi</taxon>
        <taxon>Mammalia</taxon>
        <taxon>Eutheria</taxon>
        <taxon>Euarchontoglires</taxon>
        <taxon>Primates</taxon>
        <taxon>Haplorrhini</taxon>
        <taxon>Platyrrhini</taxon>
        <taxon>Cebidae</taxon>
        <taxon>Callitrichinae</taxon>
        <taxon>Saguinus</taxon>
    </lineage>
</organism>
<comment type="caution">
    <text evidence="1">The sequence shown here is derived from an EMBL/GenBank/DDBJ whole genome shotgun (WGS) entry which is preliminary data.</text>
</comment>
<dbReference type="Proteomes" id="UP001266305">
    <property type="component" value="Unassembled WGS sequence"/>
</dbReference>
<dbReference type="EMBL" id="JASSZA010000003">
    <property type="protein sequence ID" value="KAK2115859.1"/>
    <property type="molecule type" value="Genomic_DNA"/>
</dbReference>
<sequence>HKPNASSFPGVLLHAFVNPDDPEDLTSRVAPVVKEPRSFSEHLRLLCFRELMSVWSENIFEGFPGATSMKDQG</sequence>
<reference evidence="1 2" key="1">
    <citation type="submission" date="2023-05" db="EMBL/GenBank/DDBJ databases">
        <title>B98-5 Cell Line De Novo Hybrid Assembly: An Optical Mapping Approach.</title>
        <authorList>
            <person name="Kananen K."/>
            <person name="Auerbach J.A."/>
            <person name="Kautto E."/>
            <person name="Blachly J.S."/>
        </authorList>
    </citation>
    <scope>NUCLEOTIDE SEQUENCE [LARGE SCALE GENOMIC DNA]</scope>
    <source>
        <strain evidence="1">B95-8</strain>
        <tissue evidence="1">Cell line</tissue>
    </source>
</reference>
<keyword evidence="2" id="KW-1185">Reference proteome</keyword>
<name>A0ABQ9W2J5_SAGOE</name>
<gene>
    <name evidence="1" type="ORF">P7K49_006485</name>
</gene>
<evidence type="ECO:0000313" key="2">
    <source>
        <dbReference type="Proteomes" id="UP001266305"/>
    </source>
</evidence>
<evidence type="ECO:0000313" key="1">
    <source>
        <dbReference type="EMBL" id="KAK2115859.1"/>
    </source>
</evidence>